<organism evidence="2 3">
    <name type="scientific">Actinoplanes hulinensis</name>
    <dbReference type="NCBI Taxonomy" id="1144547"/>
    <lineage>
        <taxon>Bacteria</taxon>
        <taxon>Bacillati</taxon>
        <taxon>Actinomycetota</taxon>
        <taxon>Actinomycetes</taxon>
        <taxon>Micromonosporales</taxon>
        <taxon>Micromonosporaceae</taxon>
        <taxon>Actinoplanes</taxon>
    </lineage>
</organism>
<dbReference type="Proteomes" id="UP001519863">
    <property type="component" value="Unassembled WGS sequence"/>
</dbReference>
<feature type="transmembrane region" description="Helical" evidence="1">
    <location>
        <begin position="52"/>
        <end position="76"/>
    </location>
</feature>
<sequence>MVHLPARATAYLATAMGVAHAVLYLWAYWIMWQAPAADASAAELAAFYGGGHGAWVLAVGVYLLPLAAIAFVWFTVTVRMWVAVHGRPEHFLFSNLQVVSGILYAALLLVAAAAFSVNSALAELSSEPVDPSRFAGFPQFGLVVTVLLGSRMAGIFVLTTASIGRHTGLIPAWFVWPSYLVGLLLLLMATFNSAFVLLFPTWMMALVILLILRVRHAAPQTPARQPG</sequence>
<keyword evidence="1" id="KW-0472">Membrane</keyword>
<dbReference type="EMBL" id="JAHXZI010000031">
    <property type="protein sequence ID" value="MBW6439739.1"/>
    <property type="molecule type" value="Genomic_DNA"/>
</dbReference>
<keyword evidence="1" id="KW-0812">Transmembrane</keyword>
<reference evidence="2 3" key="1">
    <citation type="journal article" date="2013" name="Antonie Van Leeuwenhoek">
        <title>Actinoplanes hulinensis sp. nov., a novel actinomycete isolated from soybean root (Glycine max (L.) Merr).</title>
        <authorList>
            <person name="Shen Y."/>
            <person name="Liu C."/>
            <person name="Wang X."/>
            <person name="Zhao J."/>
            <person name="Jia F."/>
            <person name="Zhang Y."/>
            <person name="Wang L."/>
            <person name="Yang D."/>
            <person name="Xiang W."/>
        </authorList>
    </citation>
    <scope>NUCLEOTIDE SEQUENCE [LARGE SCALE GENOMIC DNA]</scope>
    <source>
        <strain evidence="2 3">NEAU-M9</strain>
    </source>
</reference>
<gene>
    <name evidence="2" type="ORF">KZ829_39020</name>
</gene>
<proteinExistence type="predicted"/>
<feature type="transmembrane region" description="Helical" evidence="1">
    <location>
        <begin position="137"/>
        <end position="158"/>
    </location>
</feature>
<protein>
    <recommendedName>
        <fullName evidence="4">DUF4386 family protein</fullName>
    </recommendedName>
</protein>
<feature type="transmembrane region" description="Helical" evidence="1">
    <location>
        <begin position="12"/>
        <end position="32"/>
    </location>
</feature>
<accession>A0ABS7BFU1</accession>
<dbReference type="RefSeq" id="WP_220148879.1">
    <property type="nucleotide sequence ID" value="NZ_JAHXZI010000031.1"/>
</dbReference>
<feature type="transmembrane region" description="Helical" evidence="1">
    <location>
        <begin position="195"/>
        <end position="214"/>
    </location>
</feature>
<evidence type="ECO:0000256" key="1">
    <source>
        <dbReference type="SAM" id="Phobius"/>
    </source>
</evidence>
<feature type="transmembrane region" description="Helical" evidence="1">
    <location>
        <begin position="96"/>
        <end position="117"/>
    </location>
</feature>
<evidence type="ECO:0008006" key="4">
    <source>
        <dbReference type="Google" id="ProtNLM"/>
    </source>
</evidence>
<name>A0ABS7BFU1_9ACTN</name>
<feature type="transmembrane region" description="Helical" evidence="1">
    <location>
        <begin position="170"/>
        <end position="189"/>
    </location>
</feature>
<keyword evidence="1" id="KW-1133">Transmembrane helix</keyword>
<comment type="caution">
    <text evidence="2">The sequence shown here is derived from an EMBL/GenBank/DDBJ whole genome shotgun (WGS) entry which is preliminary data.</text>
</comment>
<evidence type="ECO:0000313" key="2">
    <source>
        <dbReference type="EMBL" id="MBW6439739.1"/>
    </source>
</evidence>
<keyword evidence="3" id="KW-1185">Reference proteome</keyword>
<evidence type="ECO:0000313" key="3">
    <source>
        <dbReference type="Proteomes" id="UP001519863"/>
    </source>
</evidence>